<dbReference type="Proteomes" id="UP000006772">
    <property type="component" value="Unassembled WGS sequence"/>
</dbReference>
<proteinExistence type="inferred from homology"/>
<evidence type="ECO:0000256" key="2">
    <source>
        <dbReference type="ARBA" id="ARBA00023015"/>
    </source>
</evidence>
<dbReference type="AlphaFoldDB" id="A0AAI9IG69"/>
<dbReference type="EMBL" id="AEEC02000007">
    <property type="protein sequence ID" value="EOA05506.1"/>
    <property type="molecule type" value="Genomic_DNA"/>
</dbReference>
<evidence type="ECO:0000259" key="5">
    <source>
        <dbReference type="PROSITE" id="PS50931"/>
    </source>
</evidence>
<organism evidence="6 7">
    <name type="scientific">Herbaspirillum frisingense GSF30</name>
    <dbReference type="NCBI Taxonomy" id="864073"/>
    <lineage>
        <taxon>Bacteria</taxon>
        <taxon>Pseudomonadati</taxon>
        <taxon>Pseudomonadota</taxon>
        <taxon>Betaproteobacteria</taxon>
        <taxon>Burkholderiales</taxon>
        <taxon>Oxalobacteraceae</taxon>
        <taxon>Herbaspirillum</taxon>
    </lineage>
</organism>
<comment type="similarity">
    <text evidence="1">Belongs to the LysR transcriptional regulatory family.</text>
</comment>
<dbReference type="RefSeq" id="WP_006462611.1">
    <property type="nucleotide sequence ID" value="NZ_AEEC02000007.1"/>
</dbReference>
<dbReference type="InterPro" id="IPR005119">
    <property type="entry name" value="LysR_subst-bd"/>
</dbReference>
<keyword evidence="2" id="KW-0805">Transcription regulation</keyword>
<dbReference type="PROSITE" id="PS50931">
    <property type="entry name" value="HTH_LYSR"/>
    <property type="match status" value="1"/>
</dbReference>
<accession>A0AAI9IG69</accession>
<dbReference type="InterPro" id="IPR036388">
    <property type="entry name" value="WH-like_DNA-bd_sf"/>
</dbReference>
<feature type="domain" description="HTH lysR-type" evidence="5">
    <location>
        <begin position="1"/>
        <end position="59"/>
    </location>
</feature>
<protein>
    <submittedName>
        <fullName evidence="6">LysR family transcription regulator protein</fullName>
    </submittedName>
</protein>
<dbReference type="PANTHER" id="PTHR30537">
    <property type="entry name" value="HTH-TYPE TRANSCRIPTIONAL REGULATOR"/>
    <property type="match status" value="1"/>
</dbReference>
<dbReference type="SUPFAM" id="SSF53850">
    <property type="entry name" value="Periplasmic binding protein-like II"/>
    <property type="match status" value="1"/>
</dbReference>
<dbReference type="Gene3D" id="3.40.190.290">
    <property type="match status" value="1"/>
</dbReference>
<dbReference type="SUPFAM" id="SSF46785">
    <property type="entry name" value="Winged helix' DNA-binding domain"/>
    <property type="match status" value="1"/>
</dbReference>
<name>A0AAI9IG69_9BURK</name>
<evidence type="ECO:0000256" key="3">
    <source>
        <dbReference type="ARBA" id="ARBA00023125"/>
    </source>
</evidence>
<dbReference type="InterPro" id="IPR036390">
    <property type="entry name" value="WH_DNA-bd_sf"/>
</dbReference>
<dbReference type="GO" id="GO:0003677">
    <property type="term" value="F:DNA binding"/>
    <property type="evidence" value="ECO:0007669"/>
    <property type="project" value="UniProtKB-KW"/>
</dbReference>
<evidence type="ECO:0000313" key="6">
    <source>
        <dbReference type="EMBL" id="EOA05506.1"/>
    </source>
</evidence>
<dbReference type="PANTHER" id="PTHR30537:SF5">
    <property type="entry name" value="HTH-TYPE TRANSCRIPTIONAL ACTIVATOR TTDR-RELATED"/>
    <property type="match status" value="1"/>
</dbReference>
<evidence type="ECO:0000256" key="4">
    <source>
        <dbReference type="ARBA" id="ARBA00023163"/>
    </source>
</evidence>
<dbReference type="InterPro" id="IPR000847">
    <property type="entry name" value="LysR_HTH_N"/>
</dbReference>
<sequence length="321" mass="35787">MDTLQNMRVFARVVEAGSFTQAAHQMALTTAHVSRAVADLERHLRTRLLNRTTRRIALTEAGERYLLRCQQIMAYVDEAEAEAGAAYVRPSGRLRIHAMTSFGQRYVIPSISGYQKRYPDVAVELTLAQRIPDMLEEGYDVSLVLARELPDSGLIYRQLGTTFSMLCASPAYLDKYGAPQQPADLLNHVCLQLVSPISPLDEWVLEGPDGGAVIAIKSNFQVNVAEAMLTAIREGMGIGVLPIYSAVDALRTGSIVRVLPQHRLQNMGVYALYPSRQYLDAKISTWVDWMHVTVDKTLEEDHQALERLGSLREEMQGLGTR</sequence>
<gene>
    <name evidence="6" type="ORF">HFRIS_007154</name>
</gene>
<dbReference type="Pfam" id="PF00126">
    <property type="entry name" value="HTH_1"/>
    <property type="match status" value="1"/>
</dbReference>
<evidence type="ECO:0000313" key="7">
    <source>
        <dbReference type="Proteomes" id="UP000006772"/>
    </source>
</evidence>
<dbReference type="GO" id="GO:0003700">
    <property type="term" value="F:DNA-binding transcription factor activity"/>
    <property type="evidence" value="ECO:0007669"/>
    <property type="project" value="InterPro"/>
</dbReference>
<comment type="caution">
    <text evidence="6">The sequence shown here is derived from an EMBL/GenBank/DDBJ whole genome shotgun (WGS) entry which is preliminary data.</text>
</comment>
<dbReference type="CDD" id="cd08422">
    <property type="entry name" value="PBP2_CrgA_like"/>
    <property type="match status" value="1"/>
</dbReference>
<keyword evidence="4" id="KW-0804">Transcription</keyword>
<dbReference type="InterPro" id="IPR058163">
    <property type="entry name" value="LysR-type_TF_proteobact-type"/>
</dbReference>
<keyword evidence="3" id="KW-0238">DNA-binding</keyword>
<evidence type="ECO:0000256" key="1">
    <source>
        <dbReference type="ARBA" id="ARBA00009437"/>
    </source>
</evidence>
<reference evidence="6 7" key="1">
    <citation type="journal article" date="2013" name="Front. Microbiol.">
        <title>The genome of the endophytic bacterium H. frisingense GSF30(T) identifies diverse strategies in the Herbaspirillum genus to interact with plants.</title>
        <authorList>
            <person name="Straub D."/>
            <person name="Rothballer M."/>
            <person name="Hartmann A."/>
            <person name="Ludewig U."/>
        </authorList>
    </citation>
    <scope>NUCLEOTIDE SEQUENCE [LARGE SCALE GENOMIC DNA]</scope>
    <source>
        <strain evidence="6 7">GSF30</strain>
    </source>
</reference>
<dbReference type="Gene3D" id="1.10.10.10">
    <property type="entry name" value="Winged helix-like DNA-binding domain superfamily/Winged helix DNA-binding domain"/>
    <property type="match status" value="1"/>
</dbReference>
<dbReference type="FunFam" id="1.10.10.10:FF:000001">
    <property type="entry name" value="LysR family transcriptional regulator"/>
    <property type="match status" value="1"/>
</dbReference>
<dbReference type="Pfam" id="PF03466">
    <property type="entry name" value="LysR_substrate"/>
    <property type="match status" value="1"/>
</dbReference>